<dbReference type="EMBL" id="FNBK01000022">
    <property type="protein sequence ID" value="SDG29860.1"/>
    <property type="molecule type" value="Genomic_DNA"/>
</dbReference>
<keyword evidence="2" id="KW-1185">Reference proteome</keyword>
<reference evidence="2" key="1">
    <citation type="submission" date="2016-10" db="EMBL/GenBank/DDBJ databases">
        <authorList>
            <person name="Varghese N."/>
            <person name="Submissions S."/>
        </authorList>
    </citation>
    <scope>NUCLEOTIDE SEQUENCE [LARGE SCALE GENOMIC DNA]</scope>
    <source>
        <strain evidence="2">IBRC-M 10760</strain>
    </source>
</reference>
<gene>
    <name evidence="1" type="ORF">SAMN05216218_12231</name>
</gene>
<accession>A0A1G7T5H4</accession>
<evidence type="ECO:0000313" key="2">
    <source>
        <dbReference type="Proteomes" id="UP000199076"/>
    </source>
</evidence>
<proteinExistence type="predicted"/>
<protein>
    <submittedName>
        <fullName evidence="1">Uncharacterized protein</fullName>
    </submittedName>
</protein>
<evidence type="ECO:0000313" key="1">
    <source>
        <dbReference type="EMBL" id="SDG29860.1"/>
    </source>
</evidence>
<name>A0A1G7T5H4_9EURY</name>
<dbReference type="Proteomes" id="UP000199076">
    <property type="component" value="Unassembled WGS sequence"/>
</dbReference>
<organism evidence="1 2">
    <name type="scientific">Halorientalis regularis</name>
    <dbReference type="NCBI Taxonomy" id="660518"/>
    <lineage>
        <taxon>Archaea</taxon>
        <taxon>Methanobacteriati</taxon>
        <taxon>Methanobacteriota</taxon>
        <taxon>Stenosarchaea group</taxon>
        <taxon>Halobacteria</taxon>
        <taxon>Halobacteriales</taxon>
        <taxon>Haloarculaceae</taxon>
        <taxon>Halorientalis</taxon>
    </lineage>
</organism>
<dbReference type="AlphaFoldDB" id="A0A1G7T5H4"/>
<sequence length="24" mass="3011">EIDSYIETERFEMQQRLDDYLTDT</sequence>
<feature type="non-terminal residue" evidence="1">
    <location>
        <position position="1"/>
    </location>
</feature>